<gene>
    <name evidence="2" type="ORF">H1P_270022</name>
</gene>
<organism evidence="2 3">
    <name type="scientific">Hyella patelloides LEGE 07179</name>
    <dbReference type="NCBI Taxonomy" id="945734"/>
    <lineage>
        <taxon>Bacteria</taxon>
        <taxon>Bacillati</taxon>
        <taxon>Cyanobacteriota</taxon>
        <taxon>Cyanophyceae</taxon>
        <taxon>Pleurocapsales</taxon>
        <taxon>Hyellaceae</taxon>
        <taxon>Hyella</taxon>
    </lineage>
</organism>
<dbReference type="GO" id="GO:0016491">
    <property type="term" value="F:oxidoreductase activity"/>
    <property type="evidence" value="ECO:0007669"/>
    <property type="project" value="UniProtKB-KW"/>
</dbReference>
<evidence type="ECO:0000313" key="2">
    <source>
        <dbReference type="EMBL" id="VEP14529.1"/>
    </source>
</evidence>
<dbReference type="EC" id="1.7.-.-" evidence="2"/>
<dbReference type="SUPFAM" id="SSF52218">
    <property type="entry name" value="Flavoproteins"/>
    <property type="match status" value="1"/>
</dbReference>
<protein>
    <submittedName>
        <fullName evidence="2">FMN-dependent NADH-azoreductase 1</fullName>
        <ecNumber evidence="2">1.7.-.-</ecNumber>
    </submittedName>
</protein>
<sequence>MIDEFLAAQVCVFGIPMYNYGVPANFKAYIDQIVRVGRTFAVTANGYEGLVTDDKKILVITTRGGSYKNSPLDFQEPYLKAIFELIGVTDVSFIHAENLAMGDEARQQSLSQARQVIQQFIATFAAS</sequence>
<dbReference type="Proteomes" id="UP000320055">
    <property type="component" value="Unassembled WGS sequence"/>
</dbReference>
<dbReference type="Pfam" id="PF02525">
    <property type="entry name" value="Flavodoxin_2"/>
    <property type="match status" value="1"/>
</dbReference>
<evidence type="ECO:0000259" key="1">
    <source>
        <dbReference type="Pfam" id="PF02525"/>
    </source>
</evidence>
<dbReference type="AlphaFoldDB" id="A0A563VT08"/>
<accession>A0A563VT08</accession>
<keyword evidence="2" id="KW-0560">Oxidoreductase</keyword>
<proteinExistence type="predicted"/>
<reference evidence="2 3" key="1">
    <citation type="submission" date="2019-01" db="EMBL/GenBank/DDBJ databases">
        <authorList>
            <person name="Brito A."/>
        </authorList>
    </citation>
    <scope>NUCLEOTIDE SEQUENCE [LARGE SCALE GENOMIC DNA]</scope>
    <source>
        <strain evidence="2">1</strain>
    </source>
</reference>
<dbReference type="PANTHER" id="PTHR43741">
    <property type="entry name" value="FMN-DEPENDENT NADH-AZOREDUCTASE 1"/>
    <property type="match status" value="1"/>
</dbReference>
<keyword evidence="3" id="KW-1185">Reference proteome</keyword>
<dbReference type="InterPro" id="IPR003680">
    <property type="entry name" value="Flavodoxin_fold"/>
</dbReference>
<feature type="domain" description="Flavodoxin-like fold" evidence="1">
    <location>
        <begin position="2"/>
        <end position="119"/>
    </location>
</feature>
<dbReference type="Gene3D" id="3.40.50.360">
    <property type="match status" value="1"/>
</dbReference>
<dbReference type="PANTHER" id="PTHR43741:SF4">
    <property type="entry name" value="FMN-DEPENDENT NADH:QUINONE OXIDOREDUCTASE"/>
    <property type="match status" value="1"/>
</dbReference>
<name>A0A563VT08_9CYAN</name>
<dbReference type="InterPro" id="IPR029039">
    <property type="entry name" value="Flavoprotein-like_sf"/>
</dbReference>
<evidence type="ECO:0000313" key="3">
    <source>
        <dbReference type="Proteomes" id="UP000320055"/>
    </source>
</evidence>
<dbReference type="EMBL" id="CAACVJ010000190">
    <property type="protein sequence ID" value="VEP14529.1"/>
    <property type="molecule type" value="Genomic_DNA"/>
</dbReference>
<dbReference type="InterPro" id="IPR050104">
    <property type="entry name" value="FMN-dep_NADH:Q_OxRdtase_AzoR1"/>
</dbReference>